<feature type="transmembrane region" description="Helical" evidence="1">
    <location>
        <begin position="40"/>
        <end position="62"/>
    </location>
</feature>
<organism evidence="2 3">
    <name type="scientific">Mycetomoellerius zeteki</name>
    <dbReference type="NCBI Taxonomy" id="64791"/>
    <lineage>
        <taxon>Eukaryota</taxon>
        <taxon>Metazoa</taxon>
        <taxon>Ecdysozoa</taxon>
        <taxon>Arthropoda</taxon>
        <taxon>Hexapoda</taxon>
        <taxon>Insecta</taxon>
        <taxon>Pterygota</taxon>
        <taxon>Neoptera</taxon>
        <taxon>Endopterygota</taxon>
        <taxon>Hymenoptera</taxon>
        <taxon>Apocrita</taxon>
        <taxon>Aculeata</taxon>
        <taxon>Formicoidea</taxon>
        <taxon>Formicidae</taxon>
        <taxon>Myrmicinae</taxon>
        <taxon>Mycetomoellerius</taxon>
    </lineage>
</organism>
<keyword evidence="1" id="KW-0472">Membrane</keyword>
<keyword evidence="3" id="KW-1185">Reference proteome</keyword>
<keyword evidence="1" id="KW-0812">Transmembrane</keyword>
<sequence length="83" mass="9446">MSSFIFFFLNSIACDIMESGTISIGSNTLRHGFAKFPTCIFIWSFMQTSTFGVYAAFTLWAYQRLQFLPKCNNLFISSLDKCA</sequence>
<reference evidence="2 3" key="1">
    <citation type="submission" date="2015-09" db="EMBL/GenBank/DDBJ databases">
        <title>Trachymyrmex zeteki WGS genome.</title>
        <authorList>
            <person name="Nygaard S."/>
            <person name="Hu H."/>
            <person name="Boomsma J."/>
            <person name="Zhang G."/>
        </authorList>
    </citation>
    <scope>NUCLEOTIDE SEQUENCE [LARGE SCALE GENOMIC DNA]</scope>
    <source>
        <strain evidence="2">Tzet28-1</strain>
        <tissue evidence="2">Whole body</tissue>
    </source>
</reference>
<name>A0A151WXZ8_9HYME</name>
<dbReference type="STRING" id="64791.A0A151WXZ8"/>
<dbReference type="EMBL" id="KQ982655">
    <property type="protein sequence ID" value="KYQ52762.1"/>
    <property type="molecule type" value="Genomic_DNA"/>
</dbReference>
<dbReference type="Proteomes" id="UP000075809">
    <property type="component" value="Unassembled WGS sequence"/>
</dbReference>
<protein>
    <submittedName>
        <fullName evidence="2">Uncharacterized protein</fullName>
    </submittedName>
</protein>
<proteinExistence type="predicted"/>
<evidence type="ECO:0000313" key="3">
    <source>
        <dbReference type="Proteomes" id="UP000075809"/>
    </source>
</evidence>
<evidence type="ECO:0000256" key="1">
    <source>
        <dbReference type="SAM" id="Phobius"/>
    </source>
</evidence>
<gene>
    <name evidence="2" type="ORF">ALC60_08108</name>
</gene>
<keyword evidence="1" id="KW-1133">Transmembrane helix</keyword>
<accession>A0A151WXZ8</accession>
<dbReference type="AlphaFoldDB" id="A0A151WXZ8"/>
<evidence type="ECO:0000313" key="2">
    <source>
        <dbReference type="EMBL" id="KYQ52762.1"/>
    </source>
</evidence>